<dbReference type="SUPFAM" id="SSF56925">
    <property type="entry name" value="OMPA-like"/>
    <property type="match status" value="1"/>
</dbReference>
<keyword evidence="1" id="KW-0732">Signal</keyword>
<evidence type="ECO:0000313" key="3">
    <source>
        <dbReference type="Proteomes" id="UP000261284"/>
    </source>
</evidence>
<dbReference type="RefSeq" id="WP_116848567.1">
    <property type="nucleotide sequence ID" value="NZ_QTJU01000007.1"/>
</dbReference>
<protein>
    <submittedName>
        <fullName evidence="2">Type IX secretion system membrane protein PorP/SprF</fullName>
    </submittedName>
</protein>
<name>A0A3E1NFN4_9BACT</name>
<dbReference type="InterPro" id="IPR011250">
    <property type="entry name" value="OMP/PagP_B-barrel"/>
</dbReference>
<reference evidence="2 3" key="1">
    <citation type="submission" date="2018-08" db="EMBL/GenBank/DDBJ databases">
        <title>Chitinophagaceae sp. K23C18032701, a novel bacterium isolated from forest soil.</title>
        <authorList>
            <person name="Wang C."/>
        </authorList>
    </citation>
    <scope>NUCLEOTIDE SEQUENCE [LARGE SCALE GENOMIC DNA]</scope>
    <source>
        <strain evidence="2 3">K23C18032701</strain>
    </source>
</reference>
<dbReference type="Proteomes" id="UP000261284">
    <property type="component" value="Unassembled WGS sequence"/>
</dbReference>
<evidence type="ECO:0000313" key="2">
    <source>
        <dbReference type="EMBL" id="RFM26783.1"/>
    </source>
</evidence>
<accession>A0A3E1NFN4</accession>
<organism evidence="2 3">
    <name type="scientific">Deminuibacter soli</name>
    <dbReference type="NCBI Taxonomy" id="2291815"/>
    <lineage>
        <taxon>Bacteria</taxon>
        <taxon>Pseudomonadati</taxon>
        <taxon>Bacteroidota</taxon>
        <taxon>Chitinophagia</taxon>
        <taxon>Chitinophagales</taxon>
        <taxon>Chitinophagaceae</taxon>
        <taxon>Deminuibacter</taxon>
    </lineage>
</organism>
<proteinExistence type="predicted"/>
<dbReference type="InterPro" id="IPR019861">
    <property type="entry name" value="PorP/SprF_Bacteroidetes"/>
</dbReference>
<dbReference type="OrthoDB" id="1186563at2"/>
<feature type="chain" id="PRO_5017745456" evidence="1">
    <location>
        <begin position="23"/>
        <end position="333"/>
    </location>
</feature>
<sequence length="333" mass="36405">MRNNYKCYVLLLLVLCAGRLQAQVDPHFSQYYIYPAWLNPALTGTFDGAYRASAIYRNQWGNVGTPFSTIGASGEFTTEKSINGGVSVLKQTAGNGGYAYTTAYGNVAYTGIRFGRDGSQRVYLGLQFGLIQRHFDRNKLTFGSQWNPVTGFNGDNSNVILNRTSALAFDAGAGIMYFDATPGKKANIFGGVSFSHLPQSDDKFSASGTEKFPIRYTLHGGVRLALSDVFSITPNALYLKQRTATEKMIGAYGQYKVNEDLSMMLGANYRFKDALSPFIGFTHKGWALGASYDINNSDLNKMAGAANSFEISLTIIGKRAAKSQPVDFVCPRL</sequence>
<feature type="signal peptide" evidence="1">
    <location>
        <begin position="1"/>
        <end position="22"/>
    </location>
</feature>
<evidence type="ECO:0000256" key="1">
    <source>
        <dbReference type="SAM" id="SignalP"/>
    </source>
</evidence>
<comment type="caution">
    <text evidence="2">The sequence shown here is derived from an EMBL/GenBank/DDBJ whole genome shotgun (WGS) entry which is preliminary data.</text>
</comment>
<keyword evidence="3" id="KW-1185">Reference proteome</keyword>
<dbReference type="EMBL" id="QTJU01000007">
    <property type="protein sequence ID" value="RFM26783.1"/>
    <property type="molecule type" value="Genomic_DNA"/>
</dbReference>
<dbReference type="NCBIfam" id="TIGR03519">
    <property type="entry name" value="T9SS_PorP_fam"/>
    <property type="match status" value="1"/>
</dbReference>
<gene>
    <name evidence="2" type="ORF">DXN05_17480</name>
</gene>
<dbReference type="AlphaFoldDB" id="A0A3E1NFN4"/>
<dbReference type="Pfam" id="PF11751">
    <property type="entry name" value="PorP_SprF"/>
    <property type="match status" value="1"/>
</dbReference>